<dbReference type="RefSeq" id="WP_108895564.1">
    <property type="nucleotide sequence ID" value="NZ_ONZF01000011.1"/>
</dbReference>
<dbReference type="EMBL" id="ONZF01000011">
    <property type="protein sequence ID" value="SPJ25753.1"/>
    <property type="molecule type" value="Genomic_DNA"/>
</dbReference>
<evidence type="ECO:0000313" key="2">
    <source>
        <dbReference type="Proteomes" id="UP000244912"/>
    </source>
</evidence>
<keyword evidence="2" id="KW-1185">Reference proteome</keyword>
<dbReference type="Pfam" id="PF20044">
    <property type="entry name" value="DUF6446"/>
    <property type="match status" value="1"/>
</dbReference>
<sequence>MMGRILVIVIALVGLLTAVGVWYLQVFHYYDRVSPEGFEIQAENSTIRASATNIEAIDANSSPIRFRACFNTDLTPDIDAVPYEDATPLTAPFWFDCFDADAIGEALEAGTARAFLGTENIAYGADRIVAITDDGRGYVWHQLNNCGEVAYDGTQIGEDCPPREDQ</sequence>
<dbReference type="OrthoDB" id="7819947at2"/>
<reference evidence="2" key="1">
    <citation type="submission" date="2018-03" db="EMBL/GenBank/DDBJ databases">
        <authorList>
            <person name="Rodrigo-Torres L."/>
            <person name="Arahal R. D."/>
            <person name="Lucena T."/>
        </authorList>
    </citation>
    <scope>NUCLEOTIDE SEQUENCE [LARGE SCALE GENOMIC DNA]</scope>
    <source>
        <strain evidence="2">CECT 8504</strain>
    </source>
</reference>
<accession>A0A2R8C052</accession>
<evidence type="ECO:0000313" key="1">
    <source>
        <dbReference type="EMBL" id="SPJ25753.1"/>
    </source>
</evidence>
<dbReference type="InterPro" id="IPR045616">
    <property type="entry name" value="DUF6446"/>
</dbReference>
<name>A0A2R8C052_9RHOB</name>
<organism evidence="1 2">
    <name type="scientific">Palleronia abyssalis</name>
    <dbReference type="NCBI Taxonomy" id="1501240"/>
    <lineage>
        <taxon>Bacteria</taxon>
        <taxon>Pseudomonadati</taxon>
        <taxon>Pseudomonadota</taxon>
        <taxon>Alphaproteobacteria</taxon>
        <taxon>Rhodobacterales</taxon>
        <taxon>Roseobacteraceae</taxon>
        <taxon>Palleronia</taxon>
    </lineage>
</organism>
<evidence type="ECO:0008006" key="3">
    <source>
        <dbReference type="Google" id="ProtNLM"/>
    </source>
</evidence>
<dbReference type="Proteomes" id="UP000244912">
    <property type="component" value="Unassembled WGS sequence"/>
</dbReference>
<dbReference type="AlphaFoldDB" id="A0A2R8C052"/>
<proteinExistence type="predicted"/>
<gene>
    <name evidence="1" type="ORF">PAA8504_03604</name>
</gene>
<protein>
    <recommendedName>
        <fullName evidence="3">Histidine kinase</fullName>
    </recommendedName>
</protein>